<feature type="binding site" description="covalent" evidence="11">
    <location>
        <position position="253"/>
    </location>
    <ligand>
        <name>heme c</name>
        <dbReference type="ChEBI" id="CHEBI:61717"/>
        <label>2</label>
    </ligand>
</feature>
<feature type="chain" id="PRO_5007816790" evidence="13">
    <location>
        <begin position="37"/>
        <end position="377"/>
    </location>
</feature>
<dbReference type="STRING" id="1226968.A6A40_11145"/>
<feature type="binding site" description="axial binding residue" evidence="12">
    <location>
        <position position="254"/>
    </location>
    <ligand>
        <name>heme c</name>
        <dbReference type="ChEBI" id="CHEBI:61717"/>
        <label>2</label>
    </ligand>
    <ligandPart>
        <name>Fe</name>
        <dbReference type="ChEBI" id="CHEBI:18248"/>
    </ligandPart>
</feature>
<evidence type="ECO:0000256" key="1">
    <source>
        <dbReference type="ARBA" id="ARBA00004418"/>
    </source>
</evidence>
<evidence type="ECO:0000256" key="3">
    <source>
        <dbReference type="ARBA" id="ARBA00022559"/>
    </source>
</evidence>
<keyword evidence="16" id="KW-1185">Reference proteome</keyword>
<dbReference type="Pfam" id="PF00034">
    <property type="entry name" value="Cytochrom_C"/>
    <property type="match status" value="1"/>
</dbReference>
<keyword evidence="8" id="KW-0249">Electron transport</keyword>
<dbReference type="RefSeq" id="WP_063635468.1">
    <property type="nucleotide sequence ID" value="NZ_CP015285.1"/>
</dbReference>
<keyword evidence="7" id="KW-0574">Periplasm</keyword>
<evidence type="ECO:0000256" key="6">
    <source>
        <dbReference type="ARBA" id="ARBA00022729"/>
    </source>
</evidence>
<dbReference type="OrthoDB" id="9805202at2"/>
<dbReference type="KEGG" id="ahu:A6A40_11145"/>
<dbReference type="GO" id="GO:0046872">
    <property type="term" value="F:metal ion binding"/>
    <property type="evidence" value="ECO:0007669"/>
    <property type="project" value="UniProtKB-KW"/>
</dbReference>
<evidence type="ECO:0000256" key="5">
    <source>
        <dbReference type="ARBA" id="ARBA00022723"/>
    </source>
</evidence>
<feature type="binding site" description="axial binding residue" evidence="12">
    <location>
        <position position="328"/>
    </location>
    <ligand>
        <name>heme c</name>
        <dbReference type="ChEBI" id="CHEBI:61717"/>
        <label>2</label>
    </ligand>
    <ligandPart>
        <name>Fe</name>
        <dbReference type="ChEBI" id="CHEBI:18248"/>
    </ligandPart>
</feature>
<evidence type="ECO:0000256" key="12">
    <source>
        <dbReference type="PIRSR" id="PIRSR000294-2"/>
    </source>
</evidence>
<feature type="domain" description="Cytochrome c" evidence="14">
    <location>
        <begin position="236"/>
        <end position="353"/>
    </location>
</feature>
<feature type="binding site" description="axial binding residue" evidence="12">
    <location>
        <position position="124"/>
    </location>
    <ligand>
        <name>heme c</name>
        <dbReference type="ChEBI" id="CHEBI:61717"/>
        <label>1</label>
    </ligand>
    <ligandPart>
        <name>Fe</name>
        <dbReference type="ChEBI" id="CHEBI:18248"/>
    </ligandPart>
</feature>
<dbReference type="PANTHER" id="PTHR30600">
    <property type="entry name" value="CYTOCHROME C PEROXIDASE-RELATED"/>
    <property type="match status" value="1"/>
</dbReference>
<evidence type="ECO:0000259" key="14">
    <source>
        <dbReference type="PROSITE" id="PS51007"/>
    </source>
</evidence>
<feature type="binding site" description="covalent" evidence="11">
    <location>
        <position position="104"/>
    </location>
    <ligand>
        <name>heme c</name>
        <dbReference type="ChEBI" id="CHEBI:61717"/>
        <label>1</label>
    </ligand>
</feature>
<dbReference type="SUPFAM" id="SSF46626">
    <property type="entry name" value="Cytochrome c"/>
    <property type="match status" value="2"/>
</dbReference>
<evidence type="ECO:0000256" key="13">
    <source>
        <dbReference type="SAM" id="SignalP"/>
    </source>
</evidence>
<evidence type="ECO:0000256" key="10">
    <source>
        <dbReference type="ARBA" id="ARBA00023004"/>
    </source>
</evidence>
<dbReference type="InterPro" id="IPR051395">
    <property type="entry name" value="Cytochrome_c_Peroxidase/MauG"/>
</dbReference>
<evidence type="ECO:0000313" key="16">
    <source>
        <dbReference type="Proteomes" id="UP000077405"/>
    </source>
</evidence>
<dbReference type="InterPro" id="IPR004852">
    <property type="entry name" value="Di-haem_cyt_c_peroxidsae"/>
</dbReference>
<evidence type="ECO:0000313" key="15">
    <source>
        <dbReference type="EMBL" id="ANC92412.1"/>
    </source>
</evidence>
<evidence type="ECO:0000256" key="8">
    <source>
        <dbReference type="ARBA" id="ARBA00022982"/>
    </source>
</evidence>
<dbReference type="AlphaFoldDB" id="A0A160JH91"/>
<protein>
    <submittedName>
        <fullName evidence="15">Cytochrome C peroxidase</fullName>
    </submittedName>
</protein>
<keyword evidence="4 11" id="KW-0349">Heme</keyword>
<dbReference type="InterPro" id="IPR026259">
    <property type="entry name" value="MauG/Cytc_peroxidase"/>
</dbReference>
<name>A0A160JH91_9PROT</name>
<dbReference type="InterPro" id="IPR036909">
    <property type="entry name" value="Cyt_c-like_dom_sf"/>
</dbReference>
<reference evidence="15 16" key="1">
    <citation type="journal article" date="2013" name="Int. J. Syst. Evol. Microbiol.">
        <title>Azospirillum humicireducens sp. nov., a nitrogen-fixing bacterium isolated from a microbial fuel cell.</title>
        <authorList>
            <person name="Zhou S."/>
            <person name="Han L."/>
            <person name="Wang Y."/>
            <person name="Yang G."/>
            <person name="Zhuang L."/>
            <person name="Hu P."/>
        </authorList>
    </citation>
    <scope>NUCLEOTIDE SEQUENCE [LARGE SCALE GENOMIC DNA]</scope>
    <source>
        <strain evidence="15 16">SgZ-5</strain>
    </source>
</reference>
<keyword evidence="9" id="KW-0560">Oxidoreductase</keyword>
<gene>
    <name evidence="15" type="ORF">A6A40_11145</name>
</gene>
<dbReference type="GO" id="GO:0042597">
    <property type="term" value="C:periplasmic space"/>
    <property type="evidence" value="ECO:0007669"/>
    <property type="project" value="UniProtKB-SubCell"/>
</dbReference>
<feature type="domain" description="Cytochrome c" evidence="14">
    <location>
        <begin position="82"/>
        <end position="186"/>
    </location>
</feature>
<sequence>MHAQSGHRPAAALKGLLVATAAALGILAATAGTAPAADPPASNPAASNQVGAGDALMGRARELFKPLPATLPAIRNNAVTREKIDLGKMLFFDPRLSASGIFSCNSCHNLGLGGVDGLETSVGHGWQKGPRNAPTVLNAVLNVAQFWDGRAEDLKAQAKGPIQAGVEMNSTPDRVMAVLNSIPAYKAKFADAFPNEKDPVTFDNVAMAIEAFEATLTTPAAPFDQYLEGKADALTDGQKAGLELFIDKGCAGCHNGVNVGGHDYFPFGVVTRPGAEILPPGDKGRFAVTKTADDEYVFRAPTLRNVTLTAPYFHSGKVWDLRQAVAVMGSSQLGATLSDQEIDKITAFLTTLTGQQPRVEYPLLPASTPATPQPVFK</sequence>
<feature type="signal peptide" evidence="13">
    <location>
        <begin position="1"/>
        <end position="36"/>
    </location>
</feature>
<keyword evidence="3 15" id="KW-0575">Peroxidase</keyword>
<comment type="cofactor">
    <cofactor evidence="11">
        <name>heme</name>
        <dbReference type="ChEBI" id="CHEBI:30413"/>
    </cofactor>
    <text evidence="11">Binds 2 heme groups.</text>
</comment>
<dbReference type="InterPro" id="IPR009056">
    <property type="entry name" value="Cyt_c-like_dom"/>
</dbReference>
<dbReference type="Gene3D" id="1.10.760.10">
    <property type="entry name" value="Cytochrome c-like domain"/>
    <property type="match status" value="2"/>
</dbReference>
<evidence type="ECO:0000256" key="9">
    <source>
        <dbReference type="ARBA" id="ARBA00023002"/>
    </source>
</evidence>
<dbReference type="PROSITE" id="PS51007">
    <property type="entry name" value="CYTC"/>
    <property type="match status" value="2"/>
</dbReference>
<dbReference type="PIRSF" id="PIRSF000294">
    <property type="entry name" value="Cytochrome-c_peroxidase"/>
    <property type="match status" value="1"/>
</dbReference>
<feature type="binding site" description="axial binding residue" evidence="12">
    <location>
        <position position="108"/>
    </location>
    <ligand>
        <name>heme c</name>
        <dbReference type="ChEBI" id="CHEBI:61717"/>
        <label>1</label>
    </ligand>
    <ligandPart>
        <name>Fe</name>
        <dbReference type="ChEBI" id="CHEBI:18248"/>
    </ligandPart>
</feature>
<feature type="binding site" description="covalent" evidence="11">
    <location>
        <position position="107"/>
    </location>
    <ligand>
        <name>heme c</name>
        <dbReference type="ChEBI" id="CHEBI:61717"/>
        <label>1</label>
    </ligand>
</feature>
<feature type="binding site" description="covalent" evidence="11">
    <location>
        <position position="250"/>
    </location>
    <ligand>
        <name>heme c</name>
        <dbReference type="ChEBI" id="CHEBI:61717"/>
        <label>2</label>
    </ligand>
</feature>
<comment type="subcellular location">
    <subcellularLocation>
        <location evidence="1">Periplasm</location>
    </subcellularLocation>
</comment>
<accession>A0A160JH91</accession>
<dbReference type="GO" id="GO:0020037">
    <property type="term" value="F:heme binding"/>
    <property type="evidence" value="ECO:0007669"/>
    <property type="project" value="InterPro"/>
</dbReference>
<dbReference type="FunFam" id="1.10.760.10:FF:000004">
    <property type="entry name" value="Cytochrome c peroxidase"/>
    <property type="match status" value="1"/>
</dbReference>
<dbReference type="PANTHER" id="PTHR30600:SF7">
    <property type="entry name" value="CYTOCHROME C PEROXIDASE-RELATED"/>
    <property type="match status" value="1"/>
</dbReference>
<comment type="PTM">
    <text evidence="11">Binds 2 heme groups per subunit.</text>
</comment>
<keyword evidence="10 12" id="KW-0408">Iron</keyword>
<evidence type="ECO:0000256" key="2">
    <source>
        <dbReference type="ARBA" id="ARBA00022448"/>
    </source>
</evidence>
<evidence type="ECO:0000256" key="4">
    <source>
        <dbReference type="ARBA" id="ARBA00022617"/>
    </source>
</evidence>
<dbReference type="Pfam" id="PF03150">
    <property type="entry name" value="CCP_MauG"/>
    <property type="match status" value="1"/>
</dbReference>
<organism evidence="15 16">
    <name type="scientific">Azospirillum humicireducens</name>
    <dbReference type="NCBI Taxonomy" id="1226968"/>
    <lineage>
        <taxon>Bacteria</taxon>
        <taxon>Pseudomonadati</taxon>
        <taxon>Pseudomonadota</taxon>
        <taxon>Alphaproteobacteria</taxon>
        <taxon>Rhodospirillales</taxon>
        <taxon>Azospirillaceae</taxon>
        <taxon>Azospirillum</taxon>
    </lineage>
</organism>
<proteinExistence type="predicted"/>
<dbReference type="GO" id="GO:0009055">
    <property type="term" value="F:electron transfer activity"/>
    <property type="evidence" value="ECO:0007669"/>
    <property type="project" value="InterPro"/>
</dbReference>
<evidence type="ECO:0000256" key="7">
    <source>
        <dbReference type="ARBA" id="ARBA00022764"/>
    </source>
</evidence>
<keyword evidence="5 12" id="KW-0479">Metal-binding</keyword>
<keyword evidence="2" id="KW-0813">Transport</keyword>
<evidence type="ECO:0000256" key="11">
    <source>
        <dbReference type="PIRSR" id="PIRSR000294-1"/>
    </source>
</evidence>
<keyword evidence="6 13" id="KW-0732">Signal</keyword>
<dbReference type="EMBL" id="CP015285">
    <property type="protein sequence ID" value="ANC92412.1"/>
    <property type="molecule type" value="Genomic_DNA"/>
</dbReference>
<dbReference type="Proteomes" id="UP000077405">
    <property type="component" value="Chromosome"/>
</dbReference>
<dbReference type="GO" id="GO:0004130">
    <property type="term" value="F:cytochrome-c peroxidase activity"/>
    <property type="evidence" value="ECO:0007669"/>
    <property type="project" value="TreeGrafter"/>
</dbReference>